<name>A0A2P1NPL7_9BURK</name>
<feature type="chain" id="PRO_5015133245" evidence="1">
    <location>
        <begin position="20"/>
        <end position="141"/>
    </location>
</feature>
<keyword evidence="3" id="KW-1185">Reference proteome</keyword>
<proteinExistence type="predicted"/>
<evidence type="ECO:0000313" key="3">
    <source>
        <dbReference type="Proteomes" id="UP000241829"/>
    </source>
</evidence>
<accession>A0A2P1NPL7</accession>
<dbReference type="EMBL" id="CP027792">
    <property type="protein sequence ID" value="AVP58998.1"/>
    <property type="molecule type" value="Genomic_DNA"/>
</dbReference>
<dbReference type="KEGG" id="melm:C7H73_05675"/>
<evidence type="ECO:0000313" key="2">
    <source>
        <dbReference type="EMBL" id="AVP58998.1"/>
    </source>
</evidence>
<feature type="signal peptide" evidence="1">
    <location>
        <begin position="1"/>
        <end position="19"/>
    </location>
</feature>
<keyword evidence="1" id="KW-0732">Signal</keyword>
<reference evidence="3" key="1">
    <citation type="submission" date="2018-03" db="EMBL/GenBank/DDBJ databases">
        <title>Genome sequencing of Melaminivora sp. strain SC2-7.</title>
        <authorList>
            <person name="Kim S.-J."/>
            <person name="Heo J."/>
            <person name="Ahn J.-H."/>
            <person name="Kwon S.-W."/>
        </authorList>
    </citation>
    <scope>NUCLEOTIDE SEQUENCE [LARGE SCALE GENOMIC DNA]</scope>
    <source>
        <strain evidence="3">SC2-7</strain>
    </source>
</reference>
<protein>
    <submittedName>
        <fullName evidence="2">Uncharacterized protein</fullName>
    </submittedName>
</protein>
<organism evidence="2 3">
    <name type="scientific">Pulveribacter suum</name>
    <dbReference type="NCBI Taxonomy" id="2116657"/>
    <lineage>
        <taxon>Bacteria</taxon>
        <taxon>Pseudomonadati</taxon>
        <taxon>Pseudomonadota</taxon>
        <taxon>Betaproteobacteria</taxon>
        <taxon>Burkholderiales</taxon>
        <taxon>Comamonadaceae</taxon>
        <taxon>Pulveribacter</taxon>
    </lineage>
</organism>
<evidence type="ECO:0000256" key="1">
    <source>
        <dbReference type="SAM" id="SignalP"/>
    </source>
</evidence>
<dbReference type="Proteomes" id="UP000241829">
    <property type="component" value="Chromosome"/>
</dbReference>
<dbReference type="OrthoDB" id="8810997at2"/>
<sequence>MKRSLLAFALTACATLATAAQPQFTDVPPSLQKVLLGNGLKSAQLNQGVLRLVMDKPQISELTYASLVYHGICAEQWRHPEEFSRWQLARVELLDAGASQGYAFDARGDTCEQMGRMGKNYRDFIAGFTTPCKGGQCPGKP</sequence>
<gene>
    <name evidence="2" type="ORF">C7H73_05675</name>
</gene>
<dbReference type="AlphaFoldDB" id="A0A2P1NPL7"/>